<dbReference type="Proteomes" id="UP001204144">
    <property type="component" value="Unassembled WGS sequence"/>
</dbReference>
<accession>A0AAE3H0L4</accession>
<proteinExistence type="predicted"/>
<evidence type="ECO:0000313" key="1">
    <source>
        <dbReference type="EMBL" id="MCP9761774.1"/>
    </source>
</evidence>
<keyword evidence="2" id="KW-1185">Reference proteome</keyword>
<reference evidence="1 2" key="1">
    <citation type="submission" date="2018-11" db="EMBL/GenBank/DDBJ databases">
        <title>Novel bacteria species description.</title>
        <authorList>
            <person name="Han J.-H."/>
        </authorList>
    </citation>
    <scope>NUCLEOTIDE SEQUENCE [LARGE SCALE GENOMIC DNA]</scope>
    <source>
        <strain evidence="1 2">KCTC23259</strain>
    </source>
</reference>
<dbReference type="EMBL" id="RJUF01000003">
    <property type="protein sequence ID" value="MCP9761774.1"/>
    <property type="molecule type" value="Genomic_DNA"/>
</dbReference>
<gene>
    <name evidence="1" type="ORF">EGI31_02320</name>
</gene>
<protein>
    <submittedName>
        <fullName evidence="1">Uncharacterized protein</fullName>
    </submittedName>
</protein>
<name>A0AAE3H0L4_9BACT</name>
<organism evidence="1 2">
    <name type="scientific">Lacihabitans soyangensis</name>
    <dbReference type="NCBI Taxonomy" id="869394"/>
    <lineage>
        <taxon>Bacteria</taxon>
        <taxon>Pseudomonadati</taxon>
        <taxon>Bacteroidota</taxon>
        <taxon>Cytophagia</taxon>
        <taxon>Cytophagales</taxon>
        <taxon>Leadbetterellaceae</taxon>
        <taxon>Lacihabitans</taxon>
    </lineage>
</organism>
<dbReference type="AlphaFoldDB" id="A0AAE3H0L4"/>
<evidence type="ECO:0000313" key="2">
    <source>
        <dbReference type="Proteomes" id="UP001204144"/>
    </source>
</evidence>
<comment type="caution">
    <text evidence="1">The sequence shown here is derived from an EMBL/GenBank/DDBJ whole genome shotgun (WGS) entry which is preliminary data.</text>
</comment>
<sequence>MPEKHHLLSDVEFSQQFYNKTLSPEIFTHEAHLRLAWIMIQNHGLKLGAEIICEQILAFVKPLGAEEKFNKTLTVASMNMVNHFMEKAKTDTFLDFIQAFPPLKYGFKQLLDQHYSFDILKDERTRKEYIEPDLLVF</sequence>